<evidence type="ECO:0000313" key="2">
    <source>
        <dbReference type="Proteomes" id="UP000308549"/>
    </source>
</evidence>
<organism evidence="1 2">
    <name type="scientific">Salinomyces thailandicus</name>
    <dbReference type="NCBI Taxonomy" id="706561"/>
    <lineage>
        <taxon>Eukaryota</taxon>
        <taxon>Fungi</taxon>
        <taxon>Dikarya</taxon>
        <taxon>Ascomycota</taxon>
        <taxon>Pezizomycotina</taxon>
        <taxon>Dothideomycetes</taxon>
        <taxon>Dothideomycetidae</taxon>
        <taxon>Mycosphaerellales</taxon>
        <taxon>Teratosphaeriaceae</taxon>
        <taxon>Salinomyces</taxon>
    </lineage>
</organism>
<keyword evidence="2" id="KW-1185">Reference proteome</keyword>
<dbReference type="AlphaFoldDB" id="A0A4V5N357"/>
<dbReference type="Proteomes" id="UP000308549">
    <property type="component" value="Unassembled WGS sequence"/>
</dbReference>
<dbReference type="EMBL" id="NAJL01000097">
    <property type="protein sequence ID" value="TKA21849.1"/>
    <property type="molecule type" value="Genomic_DNA"/>
</dbReference>
<name>A0A4V5N357_9PEZI</name>
<comment type="caution">
    <text evidence="1">The sequence shown here is derived from an EMBL/GenBank/DDBJ whole genome shotgun (WGS) entry which is preliminary data.</text>
</comment>
<dbReference type="OrthoDB" id="2853639at2759"/>
<evidence type="ECO:0000313" key="1">
    <source>
        <dbReference type="EMBL" id="TKA21849.1"/>
    </source>
</evidence>
<proteinExistence type="predicted"/>
<reference evidence="1 2" key="1">
    <citation type="submission" date="2017-03" db="EMBL/GenBank/DDBJ databases">
        <title>Genomes of endolithic fungi from Antarctica.</title>
        <authorList>
            <person name="Coleine C."/>
            <person name="Masonjones S."/>
            <person name="Stajich J.E."/>
        </authorList>
    </citation>
    <scope>NUCLEOTIDE SEQUENCE [LARGE SCALE GENOMIC DNA]</scope>
    <source>
        <strain evidence="1 2">CCFEE 6315</strain>
    </source>
</reference>
<accession>A0A4V5N357</accession>
<gene>
    <name evidence="1" type="ORF">B0A50_08518</name>
</gene>
<protein>
    <submittedName>
        <fullName evidence="1">Uncharacterized protein</fullName>
    </submittedName>
</protein>
<sequence length="379" mass="43077">MPSTGLQALPNDILIILLPEYLHNIEDLVNLASTCTALRDSMATASPSTILRLAAAQTRTFFRPSPHFLVAATARELGHWARRSEANEAELLVRLEEGLDGLLNLAMARCGLTMERIRKLYLMRFSIINPTTDLIDKCVGKQWYAIPNFWSGGASDACSIESDPSETTFHLAIYGELFGPDFDTILDQDQPSRRLGVETRLDYIRYCVSDPKYGECGHWIIAPLSPEPVDRRHAFRKFGPRTSRGSVFLESERNAPRYDHNTALKWVLRSSRWRPRWKNVRAKAGGEFQNDVKGGGGWHDDYRLGWRQRMLKAVMVCQGLEGLGMLRPGLQDQWTPTIRAWRTRIAGMIEEPKTIKFGEPAIVEYPFLLEDLKTCLRDI</sequence>